<gene>
    <name evidence="1" type="ORF">NCTC11421_01741</name>
</gene>
<reference evidence="1" key="1">
    <citation type="submission" date="2018-06" db="EMBL/GenBank/DDBJ databases">
        <authorList>
            <consortium name="Pathogen Informatics"/>
            <person name="Doyle S."/>
        </authorList>
    </citation>
    <scope>NUCLEOTIDE SEQUENCE [LARGE SCALE GENOMIC DNA]</scope>
    <source>
        <strain evidence="1">NCTC11421</strain>
    </source>
</reference>
<proteinExistence type="predicted"/>
<accession>A0A378VX57</accession>
<dbReference type="GO" id="GO:0009035">
    <property type="term" value="F:type I site-specific deoxyribonuclease activity"/>
    <property type="evidence" value="ECO:0007669"/>
    <property type="project" value="UniProtKB-EC"/>
</dbReference>
<dbReference type="EMBL" id="UGRI01000001">
    <property type="protein sequence ID" value="SUA23751.1"/>
    <property type="molecule type" value="Genomic_DNA"/>
</dbReference>
<protein>
    <submittedName>
        <fullName evidence="1">Type I restriction enzyme</fullName>
        <ecNumber evidence="1">3.1.21.3</ecNumber>
    </submittedName>
</protein>
<dbReference type="EC" id="3.1.21.3" evidence="1"/>
<evidence type="ECO:0000313" key="1">
    <source>
        <dbReference type="EMBL" id="SUA23751.1"/>
    </source>
</evidence>
<dbReference type="AlphaFoldDB" id="A0A378VX57"/>
<name>A0A378VX57_NEIGO</name>
<sequence length="52" mass="6150">MTHYVTFMSQTHNENSRVKIPAVLHLMRLGYDYLSLKNANWDRQPISFPKSL</sequence>
<organism evidence="1">
    <name type="scientific">Neisseria gonorrhoeae</name>
    <dbReference type="NCBI Taxonomy" id="485"/>
    <lineage>
        <taxon>Bacteria</taxon>
        <taxon>Pseudomonadati</taxon>
        <taxon>Pseudomonadota</taxon>
        <taxon>Betaproteobacteria</taxon>
        <taxon>Neisseriales</taxon>
        <taxon>Neisseriaceae</taxon>
        <taxon>Neisseria</taxon>
    </lineage>
</organism>
<keyword evidence="1" id="KW-0378">Hydrolase</keyword>